<feature type="compositionally biased region" description="Polar residues" evidence="1">
    <location>
        <begin position="16"/>
        <end position="30"/>
    </location>
</feature>
<reference evidence="2" key="1">
    <citation type="submission" date="2018-11" db="EMBL/GenBank/DDBJ databases">
        <authorList>
            <consortium name="Genoscope - CEA"/>
            <person name="William W."/>
        </authorList>
    </citation>
    <scope>NUCLEOTIDE SEQUENCE [LARGE SCALE GENOMIC DNA]</scope>
    <source>
        <strain evidence="2">T9AD</strain>
    </source>
</reference>
<sequence length="39" mass="4421">MHDFNHFYSVTLLPPSSYSLTQNSSRSTLSEDLADSRDT</sequence>
<accession>A0A653B8N0</accession>
<organism evidence="2">
    <name type="scientific">Ectopseudomonas oleovorans</name>
    <name type="common">Pseudomonas oleovorans</name>
    <dbReference type="NCBI Taxonomy" id="301"/>
    <lineage>
        <taxon>Bacteria</taxon>
        <taxon>Pseudomonadati</taxon>
        <taxon>Pseudomonadota</taxon>
        <taxon>Gammaproteobacteria</taxon>
        <taxon>Pseudomonadales</taxon>
        <taxon>Pseudomonadaceae</taxon>
        <taxon>Ectopseudomonas</taxon>
    </lineage>
</organism>
<evidence type="ECO:0000256" key="1">
    <source>
        <dbReference type="SAM" id="MobiDB-lite"/>
    </source>
</evidence>
<dbReference type="EMBL" id="LR130779">
    <property type="protein sequence ID" value="VDN64949.1"/>
    <property type="molecule type" value="Genomic_DNA"/>
</dbReference>
<name>A0A653B8N0_ECTOL</name>
<dbReference type="AlphaFoldDB" id="A0A653B8N0"/>
<protein>
    <submittedName>
        <fullName evidence="2">Uncharacterized protein</fullName>
    </submittedName>
</protein>
<gene>
    <name evidence="2" type="ORF">POT9AD_3974</name>
</gene>
<feature type="region of interest" description="Disordered" evidence="1">
    <location>
        <begin position="16"/>
        <end position="39"/>
    </location>
</feature>
<evidence type="ECO:0000313" key="2">
    <source>
        <dbReference type="EMBL" id="VDN64949.1"/>
    </source>
</evidence>
<proteinExistence type="predicted"/>